<keyword evidence="2" id="KW-0732">Signal</keyword>
<reference evidence="4 5" key="1">
    <citation type="submission" date="2021-03" db="EMBL/GenBank/DDBJ databases">
        <title>Isolation and description of Capnocytophaga bilenii sp. nov., a novel Capnocytophaga species, isolated from a gingivitis subject.</title>
        <authorList>
            <person name="Antezack A."/>
            <person name="Monnet-Corti V."/>
            <person name="La Scola B."/>
        </authorList>
    </citation>
    <scope>NUCLEOTIDE SEQUENCE [LARGE SCALE GENOMIC DNA]</scope>
    <source>
        <strain evidence="4 5">Marseille-Q4570</strain>
    </source>
</reference>
<evidence type="ECO:0000256" key="1">
    <source>
        <dbReference type="PROSITE-ProRule" id="PRU00473"/>
    </source>
</evidence>
<sequence>MKYIYHIIGVLLLCVPTIRAQVAPTPTKTEIVMTVDELRLLLEQIGRAELTSLRDKQLDSMLSAVNYKTTAVSPTSVVINEYRLVEVAAVSPTVVGTNSSTIINRTMSNTAIARTANSMAVVHTASITTAQRSVVPAAVAQPQNTAAIAQQVAQLSGVVEQLRKQQQLLLAALTANTGVVAAKSKATPTATATPANTLSAAVSTQATTTATTATAGYTPIVVQSVTATGVPVQISAEKRSELEQLLAAYGHKKAVLYFANNKTIPLAYDPTIVDEMVAMLQAHPELSILLEGYASAVGSASYNNVLSMERAVAVAQILNGKGISNERILTAFKGIDSQATPAQARRVELRVIIRSY</sequence>
<comment type="caution">
    <text evidence="4">The sequence shown here is derived from an EMBL/GenBank/DDBJ whole genome shotgun (WGS) entry which is preliminary data.</text>
</comment>
<evidence type="ECO:0000259" key="3">
    <source>
        <dbReference type="PROSITE" id="PS51123"/>
    </source>
</evidence>
<feature type="signal peptide" evidence="2">
    <location>
        <begin position="1"/>
        <end position="20"/>
    </location>
</feature>
<dbReference type="InterPro" id="IPR036737">
    <property type="entry name" value="OmpA-like_sf"/>
</dbReference>
<gene>
    <name evidence="4" type="ORF">J4N46_00790</name>
</gene>
<feature type="domain" description="OmpA-like" evidence="3">
    <location>
        <begin position="245"/>
        <end position="355"/>
    </location>
</feature>
<accession>A0ABS3PV49</accession>
<dbReference type="CDD" id="cd07185">
    <property type="entry name" value="OmpA_C-like"/>
    <property type="match status" value="1"/>
</dbReference>
<proteinExistence type="predicted"/>
<protein>
    <submittedName>
        <fullName evidence="4">OmpA family protein</fullName>
    </submittedName>
</protein>
<dbReference type="PROSITE" id="PS51123">
    <property type="entry name" value="OMPA_2"/>
    <property type="match status" value="1"/>
</dbReference>
<dbReference type="Proteomes" id="UP000681610">
    <property type="component" value="Unassembled WGS sequence"/>
</dbReference>
<feature type="chain" id="PRO_5045048816" evidence="2">
    <location>
        <begin position="21"/>
        <end position="356"/>
    </location>
</feature>
<dbReference type="Pfam" id="PF00691">
    <property type="entry name" value="OmpA"/>
    <property type="match status" value="1"/>
</dbReference>
<evidence type="ECO:0000256" key="2">
    <source>
        <dbReference type="SAM" id="SignalP"/>
    </source>
</evidence>
<name>A0ABS3PV49_9FLAO</name>
<dbReference type="Gene3D" id="3.30.1330.60">
    <property type="entry name" value="OmpA-like domain"/>
    <property type="match status" value="1"/>
</dbReference>
<dbReference type="EMBL" id="JAGDYP010000001">
    <property type="protein sequence ID" value="MBO1883007.1"/>
    <property type="molecule type" value="Genomic_DNA"/>
</dbReference>
<evidence type="ECO:0000313" key="4">
    <source>
        <dbReference type="EMBL" id="MBO1883007.1"/>
    </source>
</evidence>
<dbReference type="InterPro" id="IPR006665">
    <property type="entry name" value="OmpA-like"/>
</dbReference>
<keyword evidence="5" id="KW-1185">Reference proteome</keyword>
<keyword evidence="1" id="KW-0472">Membrane</keyword>
<dbReference type="RefSeq" id="WP_208057483.1">
    <property type="nucleotide sequence ID" value="NZ_JAGDYP010000001.1"/>
</dbReference>
<evidence type="ECO:0000313" key="5">
    <source>
        <dbReference type="Proteomes" id="UP000681610"/>
    </source>
</evidence>
<dbReference type="SUPFAM" id="SSF103088">
    <property type="entry name" value="OmpA-like"/>
    <property type="match status" value="1"/>
</dbReference>
<organism evidence="4 5">
    <name type="scientific">Capnocytophaga bilenii</name>
    <dbReference type="NCBI Taxonomy" id="2819369"/>
    <lineage>
        <taxon>Bacteria</taxon>
        <taxon>Pseudomonadati</taxon>
        <taxon>Bacteroidota</taxon>
        <taxon>Flavobacteriia</taxon>
        <taxon>Flavobacteriales</taxon>
        <taxon>Flavobacteriaceae</taxon>
        <taxon>Capnocytophaga</taxon>
    </lineage>
</organism>